<sequence>MGLLLSKKPRVNPALVFDWHGNRLTTQEDRRYAALHAIALRQYNRKDTEFIIKGLIDSVDNIHRIQPLMSQSSVGLDVAVHMTLPVPWEIVSRAVWQLYNGETQLHTTPSTQALERLDKHTVYEHCTESQNGEICHANSIRKLFSTNREHVIVLRSVLDDELSPRASKAAVEDLSLWLCTKPLDDSSCHFTFVVRFVVDTQSCLEGVSPKVLERVKTSFSRAKMEMALPAGGVFIAPQQIPQVLRAIPGYISLVDRSNRNRLALQTTLKALVRNYRKQPANALTNGIN</sequence>
<proteinExistence type="predicted"/>
<dbReference type="AlphaFoldDB" id="A0A6G0X7U7"/>
<comment type="caution">
    <text evidence="1">The sequence shown here is derived from an EMBL/GenBank/DDBJ whole genome shotgun (WGS) entry which is preliminary data.</text>
</comment>
<name>A0A6G0X7U7_9STRA</name>
<dbReference type="Proteomes" id="UP000481153">
    <property type="component" value="Unassembled WGS sequence"/>
</dbReference>
<evidence type="ECO:0000313" key="1">
    <source>
        <dbReference type="EMBL" id="KAF0736046.1"/>
    </source>
</evidence>
<protein>
    <submittedName>
        <fullName evidence="1">Uncharacterized protein</fullName>
    </submittedName>
</protein>
<reference evidence="1 2" key="1">
    <citation type="submission" date="2019-07" db="EMBL/GenBank/DDBJ databases">
        <title>Genomics analysis of Aphanomyces spp. identifies a new class of oomycete effector associated with host adaptation.</title>
        <authorList>
            <person name="Gaulin E."/>
        </authorList>
    </citation>
    <scope>NUCLEOTIDE SEQUENCE [LARGE SCALE GENOMIC DNA]</scope>
    <source>
        <strain evidence="1 2">ATCC 201684</strain>
    </source>
</reference>
<keyword evidence="2" id="KW-1185">Reference proteome</keyword>
<dbReference type="VEuPathDB" id="FungiDB:AeMF1_002114"/>
<dbReference type="EMBL" id="VJMJ01000090">
    <property type="protein sequence ID" value="KAF0736046.1"/>
    <property type="molecule type" value="Genomic_DNA"/>
</dbReference>
<organism evidence="1 2">
    <name type="scientific">Aphanomyces euteiches</name>
    <dbReference type="NCBI Taxonomy" id="100861"/>
    <lineage>
        <taxon>Eukaryota</taxon>
        <taxon>Sar</taxon>
        <taxon>Stramenopiles</taxon>
        <taxon>Oomycota</taxon>
        <taxon>Saprolegniomycetes</taxon>
        <taxon>Saprolegniales</taxon>
        <taxon>Verrucalvaceae</taxon>
        <taxon>Aphanomyces</taxon>
    </lineage>
</organism>
<accession>A0A6G0X7U7</accession>
<evidence type="ECO:0000313" key="2">
    <source>
        <dbReference type="Proteomes" id="UP000481153"/>
    </source>
</evidence>
<gene>
    <name evidence="1" type="ORF">Ae201684_007634</name>
</gene>